<evidence type="ECO:0000256" key="2">
    <source>
        <dbReference type="SAM" id="SignalP"/>
    </source>
</evidence>
<sequence length="78" mass="8059">MKKALLLIIAFLALASCNTRSKDIQEAARPVGTPDDLKTDALEAAADSIRDAVEAAGDKMEASPDSTSTRQEAAPTGG</sequence>
<evidence type="ECO:0008006" key="5">
    <source>
        <dbReference type="Google" id="ProtNLM"/>
    </source>
</evidence>
<evidence type="ECO:0000256" key="1">
    <source>
        <dbReference type="SAM" id="MobiDB-lite"/>
    </source>
</evidence>
<dbReference type="EMBL" id="RWIS01000010">
    <property type="protein sequence ID" value="RSK30121.1"/>
    <property type="molecule type" value="Genomic_DNA"/>
</dbReference>
<feature type="chain" id="PRO_5019485981" description="YtxH domain-containing protein" evidence="2">
    <location>
        <begin position="22"/>
        <end position="78"/>
    </location>
</feature>
<proteinExistence type="predicted"/>
<feature type="compositionally biased region" description="Basic and acidic residues" evidence="1">
    <location>
        <begin position="53"/>
        <end position="62"/>
    </location>
</feature>
<dbReference type="AlphaFoldDB" id="A0A428JDA0"/>
<dbReference type="RefSeq" id="WP_125431983.1">
    <property type="nucleotide sequence ID" value="NZ_RWIS01000010.1"/>
</dbReference>
<keyword evidence="2" id="KW-0732">Signal</keyword>
<dbReference type="Proteomes" id="UP000280066">
    <property type="component" value="Unassembled WGS sequence"/>
</dbReference>
<keyword evidence="4" id="KW-1185">Reference proteome</keyword>
<gene>
    <name evidence="3" type="ORF">EI290_14800</name>
</gene>
<dbReference type="PROSITE" id="PS51257">
    <property type="entry name" value="PROKAR_LIPOPROTEIN"/>
    <property type="match status" value="1"/>
</dbReference>
<feature type="region of interest" description="Disordered" evidence="1">
    <location>
        <begin position="53"/>
        <end position="78"/>
    </location>
</feature>
<reference evidence="3 4" key="1">
    <citation type="submission" date="2018-12" db="EMBL/GenBank/DDBJ databases">
        <authorList>
            <person name="Feng G."/>
            <person name="Zhu H."/>
        </authorList>
    </citation>
    <scope>NUCLEOTIDE SEQUENCE [LARGE SCALE GENOMIC DNA]</scope>
    <source>
        <strain evidence="3 4">9PBR-2</strain>
    </source>
</reference>
<feature type="signal peptide" evidence="2">
    <location>
        <begin position="1"/>
        <end position="21"/>
    </location>
</feature>
<accession>A0A428JDA0</accession>
<protein>
    <recommendedName>
        <fullName evidence="5">YtxH domain-containing protein</fullName>
    </recommendedName>
</protein>
<evidence type="ECO:0000313" key="4">
    <source>
        <dbReference type="Proteomes" id="UP000280066"/>
    </source>
</evidence>
<comment type="caution">
    <text evidence="3">The sequence shown here is derived from an EMBL/GenBank/DDBJ whole genome shotgun (WGS) entry which is preliminary data.</text>
</comment>
<organism evidence="3 4">
    <name type="scientific">Hymenobacter metallilatus</name>
    <dbReference type="NCBI Taxonomy" id="2493666"/>
    <lineage>
        <taxon>Bacteria</taxon>
        <taxon>Pseudomonadati</taxon>
        <taxon>Bacteroidota</taxon>
        <taxon>Cytophagia</taxon>
        <taxon>Cytophagales</taxon>
        <taxon>Hymenobacteraceae</taxon>
        <taxon>Hymenobacter</taxon>
    </lineage>
</organism>
<evidence type="ECO:0000313" key="3">
    <source>
        <dbReference type="EMBL" id="RSK30121.1"/>
    </source>
</evidence>
<name>A0A428JDA0_9BACT</name>